<evidence type="ECO:0000256" key="3">
    <source>
        <dbReference type="ARBA" id="ARBA00023082"/>
    </source>
</evidence>
<dbReference type="RefSeq" id="WP_120515166.1">
    <property type="nucleotide sequence ID" value="NZ_QXZY01000002.1"/>
</dbReference>
<evidence type="ECO:0000313" key="8">
    <source>
        <dbReference type="Proteomes" id="UP000279089"/>
    </source>
</evidence>
<dbReference type="InterPro" id="IPR039425">
    <property type="entry name" value="RNA_pol_sigma-70-like"/>
</dbReference>
<dbReference type="PANTHER" id="PTHR43133">
    <property type="entry name" value="RNA POLYMERASE ECF-TYPE SIGMA FACTO"/>
    <property type="match status" value="1"/>
</dbReference>
<evidence type="ECO:0000259" key="5">
    <source>
        <dbReference type="Pfam" id="PF04542"/>
    </source>
</evidence>
<dbReference type="InterPro" id="IPR013249">
    <property type="entry name" value="RNA_pol_sigma70_r4_t2"/>
</dbReference>
<reference evidence="8" key="1">
    <citation type="submission" date="2018-11" db="EMBL/GenBank/DDBJ databases">
        <title>Chitinophaga lutea sp.nov., isolate from arsenic contaminated soil.</title>
        <authorList>
            <person name="Zong Y."/>
        </authorList>
    </citation>
    <scope>NUCLEOTIDE SEQUENCE [LARGE SCALE GENOMIC DNA]</scope>
    <source>
        <strain evidence="8">YLT18</strain>
    </source>
</reference>
<sequence>MDERQFLQQLAEHEGILFKICRLYRDTPEDREDLFQEIMYQLWKSLPGYEARSKFSTWLYKIALSTALVHFRRRRPAIVYMPALPEVPAQADENRLLELLAPLDAADKALMALYLEDLSYAEIAEITGITENNVGVRLNRIRARIKKHINASSWKN</sequence>
<dbReference type="Gene3D" id="1.10.10.10">
    <property type="entry name" value="Winged helix-like DNA-binding domain superfamily/Winged helix DNA-binding domain"/>
    <property type="match status" value="1"/>
</dbReference>
<evidence type="ECO:0000256" key="4">
    <source>
        <dbReference type="ARBA" id="ARBA00023163"/>
    </source>
</evidence>
<dbReference type="PANTHER" id="PTHR43133:SF45">
    <property type="entry name" value="RNA POLYMERASE ECF-TYPE SIGMA FACTOR"/>
    <property type="match status" value="1"/>
</dbReference>
<protein>
    <submittedName>
        <fullName evidence="7">Sigma-70 family RNA polymerase sigma factor</fullName>
    </submittedName>
</protein>
<keyword evidence="2" id="KW-0805">Transcription regulation</keyword>
<dbReference type="Pfam" id="PF04542">
    <property type="entry name" value="Sigma70_r2"/>
    <property type="match status" value="1"/>
</dbReference>
<organism evidence="7 8">
    <name type="scientific">Chitinophaga barathri</name>
    <dbReference type="NCBI Taxonomy" id="1647451"/>
    <lineage>
        <taxon>Bacteria</taxon>
        <taxon>Pseudomonadati</taxon>
        <taxon>Bacteroidota</taxon>
        <taxon>Chitinophagia</taxon>
        <taxon>Chitinophagales</taxon>
        <taxon>Chitinophagaceae</taxon>
        <taxon>Chitinophaga</taxon>
    </lineage>
</organism>
<dbReference type="GO" id="GO:0003677">
    <property type="term" value="F:DNA binding"/>
    <property type="evidence" value="ECO:0007669"/>
    <property type="project" value="InterPro"/>
</dbReference>
<dbReference type="InterPro" id="IPR007627">
    <property type="entry name" value="RNA_pol_sigma70_r2"/>
</dbReference>
<dbReference type="EMBL" id="RMBX01000003">
    <property type="protein sequence ID" value="RPD42189.1"/>
    <property type="molecule type" value="Genomic_DNA"/>
</dbReference>
<dbReference type="InterPro" id="IPR036388">
    <property type="entry name" value="WH-like_DNA-bd_sf"/>
</dbReference>
<keyword evidence="3" id="KW-0731">Sigma factor</keyword>
<feature type="domain" description="RNA polymerase sigma factor 70 region 4 type 2" evidence="6">
    <location>
        <begin position="95"/>
        <end position="145"/>
    </location>
</feature>
<dbReference type="InterPro" id="IPR013324">
    <property type="entry name" value="RNA_pol_sigma_r3/r4-like"/>
</dbReference>
<feature type="domain" description="RNA polymerase sigma-70 region 2" evidence="5">
    <location>
        <begin position="12"/>
        <end position="75"/>
    </location>
</feature>
<dbReference type="GO" id="GO:0016987">
    <property type="term" value="F:sigma factor activity"/>
    <property type="evidence" value="ECO:0007669"/>
    <property type="project" value="UniProtKB-KW"/>
</dbReference>
<dbReference type="AlphaFoldDB" id="A0A3N4MRH7"/>
<dbReference type="SUPFAM" id="SSF88659">
    <property type="entry name" value="Sigma3 and sigma4 domains of RNA polymerase sigma factors"/>
    <property type="match status" value="1"/>
</dbReference>
<comment type="similarity">
    <text evidence="1">Belongs to the sigma-70 factor family. ECF subfamily.</text>
</comment>
<evidence type="ECO:0000256" key="2">
    <source>
        <dbReference type="ARBA" id="ARBA00023015"/>
    </source>
</evidence>
<dbReference type="Proteomes" id="UP000279089">
    <property type="component" value="Unassembled WGS sequence"/>
</dbReference>
<dbReference type="InterPro" id="IPR013325">
    <property type="entry name" value="RNA_pol_sigma_r2"/>
</dbReference>
<evidence type="ECO:0000259" key="6">
    <source>
        <dbReference type="Pfam" id="PF08281"/>
    </source>
</evidence>
<dbReference type="Gene3D" id="1.10.1740.10">
    <property type="match status" value="1"/>
</dbReference>
<dbReference type="InterPro" id="IPR014284">
    <property type="entry name" value="RNA_pol_sigma-70_dom"/>
</dbReference>
<dbReference type="OrthoDB" id="9780326at2"/>
<evidence type="ECO:0000313" key="7">
    <source>
        <dbReference type="EMBL" id="RPD42189.1"/>
    </source>
</evidence>
<name>A0A3N4MRH7_9BACT</name>
<dbReference type="NCBIfam" id="TIGR02937">
    <property type="entry name" value="sigma70-ECF"/>
    <property type="match status" value="1"/>
</dbReference>
<keyword evidence="8" id="KW-1185">Reference proteome</keyword>
<dbReference type="SUPFAM" id="SSF88946">
    <property type="entry name" value="Sigma2 domain of RNA polymerase sigma factors"/>
    <property type="match status" value="1"/>
</dbReference>
<dbReference type="GO" id="GO:0006352">
    <property type="term" value="P:DNA-templated transcription initiation"/>
    <property type="evidence" value="ECO:0007669"/>
    <property type="project" value="InterPro"/>
</dbReference>
<gene>
    <name evidence="7" type="ORF">EG028_07920</name>
</gene>
<accession>A0A3N4MRH7</accession>
<proteinExistence type="inferred from homology"/>
<evidence type="ECO:0000256" key="1">
    <source>
        <dbReference type="ARBA" id="ARBA00010641"/>
    </source>
</evidence>
<comment type="caution">
    <text evidence="7">The sequence shown here is derived from an EMBL/GenBank/DDBJ whole genome shotgun (WGS) entry which is preliminary data.</text>
</comment>
<dbReference type="Pfam" id="PF08281">
    <property type="entry name" value="Sigma70_r4_2"/>
    <property type="match status" value="1"/>
</dbReference>
<keyword evidence="4" id="KW-0804">Transcription</keyword>